<gene>
    <name evidence="1" type="ORF">DPV83_00810</name>
</gene>
<dbReference type="SUPFAM" id="SSF142795">
    <property type="entry name" value="CAC2185-like"/>
    <property type="match status" value="1"/>
</dbReference>
<dbReference type="InterPro" id="IPR037226">
    <property type="entry name" value="CAC2185-like_sf"/>
</dbReference>
<dbReference type="RefSeq" id="WP_111294306.1">
    <property type="nucleotide sequence ID" value="NZ_QEPM01000001.1"/>
</dbReference>
<dbReference type="EMBL" id="QEPM01000001">
    <property type="protein sequence ID" value="RDE72190.1"/>
    <property type="molecule type" value="Genomic_DNA"/>
</dbReference>
<reference evidence="1 2" key="1">
    <citation type="submission" date="2018-05" db="EMBL/GenBank/DDBJ databases">
        <title>Draft Genome Sequences for a Diverse set of 7 Haemophilus Species.</title>
        <authorList>
            <person name="Nichols M."/>
            <person name="Topaz N."/>
            <person name="Wang X."/>
            <person name="Wang X."/>
            <person name="Boxrud D."/>
        </authorList>
    </citation>
    <scope>NUCLEOTIDE SEQUENCE [LARGE SCALE GENOMIC DNA]</scope>
    <source>
        <strain evidence="1 2">C2001002503</strain>
    </source>
</reference>
<dbReference type="InterPro" id="IPR015037">
    <property type="entry name" value="DUF1919"/>
</dbReference>
<organism evidence="1 2">
    <name type="scientific">Aggregatibacter segnis</name>
    <dbReference type="NCBI Taxonomy" id="739"/>
    <lineage>
        <taxon>Bacteria</taxon>
        <taxon>Pseudomonadati</taxon>
        <taxon>Pseudomonadota</taxon>
        <taxon>Gammaproteobacteria</taxon>
        <taxon>Pasteurellales</taxon>
        <taxon>Pasteurellaceae</taxon>
        <taxon>Aggregatibacter</taxon>
    </lineage>
</organism>
<protein>
    <submittedName>
        <fullName evidence="1">DUF1919 domain-containing protein</fullName>
    </submittedName>
</protein>
<proteinExistence type="predicted"/>
<evidence type="ECO:0000313" key="2">
    <source>
        <dbReference type="Proteomes" id="UP000253998"/>
    </source>
</evidence>
<dbReference type="AlphaFoldDB" id="A0A8B2U2P6"/>
<comment type="caution">
    <text evidence="1">The sequence shown here is derived from an EMBL/GenBank/DDBJ whole genome shotgun (WGS) entry which is preliminary data.</text>
</comment>
<accession>A0A8B2U2P6</accession>
<dbReference type="Proteomes" id="UP000253998">
    <property type="component" value="Unassembled WGS sequence"/>
</dbReference>
<evidence type="ECO:0000313" key="1">
    <source>
        <dbReference type="EMBL" id="RDE72190.1"/>
    </source>
</evidence>
<sequence length="209" mass="25122">MFLFSKVRSAINKYHRRSINRELRERLQNHGMSVLSSNCVGAFILHDLNEPFNSPFVNLFIKPRDFIRYLQNMPHYHQQTLVFKPSDKPYPIGWLDDIPIHFMHYHSEQEAQEKWETRLKRVNLDNLFIMMTDKDSPQGMIEEELEAFDRLPFKNKVVFTHKSYPHLKSAFYIRGFEQDDQVGDLFAFSGWNGKKYYDQFDYVAWFNQP</sequence>
<dbReference type="Pfam" id="PF08942">
    <property type="entry name" value="DUF1919"/>
    <property type="match status" value="1"/>
</dbReference>
<name>A0A8B2U2P6_9PAST</name>